<dbReference type="EMBL" id="SEWF01000003">
    <property type="protein sequence ID" value="RYU97178.1"/>
    <property type="molecule type" value="Genomic_DNA"/>
</dbReference>
<reference evidence="1 2" key="1">
    <citation type="submission" date="2019-02" db="EMBL/GenBank/DDBJ databases">
        <title>Bacterial novel species Emticicia sp. 17J42-9 isolated from soil.</title>
        <authorList>
            <person name="Jung H.-Y."/>
        </authorList>
    </citation>
    <scope>NUCLEOTIDE SEQUENCE [LARGE SCALE GENOMIC DNA]</scope>
    <source>
        <strain evidence="1 2">17J42-9</strain>
    </source>
</reference>
<evidence type="ECO:0008006" key="3">
    <source>
        <dbReference type="Google" id="ProtNLM"/>
    </source>
</evidence>
<evidence type="ECO:0000313" key="1">
    <source>
        <dbReference type="EMBL" id="RYU97178.1"/>
    </source>
</evidence>
<comment type="caution">
    <text evidence="1">The sequence shown here is derived from an EMBL/GenBank/DDBJ whole genome shotgun (WGS) entry which is preliminary data.</text>
</comment>
<protein>
    <recommendedName>
        <fullName evidence="3">Transcriptional regulator</fullName>
    </recommendedName>
</protein>
<proteinExistence type="predicted"/>
<dbReference type="Proteomes" id="UP000293162">
    <property type="component" value="Unassembled WGS sequence"/>
</dbReference>
<dbReference type="OrthoDB" id="964360at2"/>
<accession>A0A4Q5M494</accession>
<evidence type="ECO:0000313" key="2">
    <source>
        <dbReference type="Proteomes" id="UP000293162"/>
    </source>
</evidence>
<dbReference type="AlphaFoldDB" id="A0A4Q5M494"/>
<gene>
    <name evidence="1" type="ORF">EWM59_02480</name>
</gene>
<sequence>MKDFNLKSYHIRAMNSSSEAEKASINQELKDLYESLSDEDKKEFNEQLQTFLIKEMATINSFYQSTKDDNLN</sequence>
<name>A0A4Q5M494_9BACT</name>
<organism evidence="1 2">
    <name type="scientific">Emticicia agri</name>
    <dbReference type="NCBI Taxonomy" id="2492393"/>
    <lineage>
        <taxon>Bacteria</taxon>
        <taxon>Pseudomonadati</taxon>
        <taxon>Bacteroidota</taxon>
        <taxon>Cytophagia</taxon>
        <taxon>Cytophagales</taxon>
        <taxon>Leadbetterellaceae</taxon>
        <taxon>Emticicia</taxon>
    </lineage>
</organism>
<keyword evidence="2" id="KW-1185">Reference proteome</keyword>